<keyword evidence="2" id="KW-0560">Oxidoreductase</keyword>
<dbReference type="PANTHER" id="PTHR20883:SF48">
    <property type="entry name" value="ECTOINE DIOXYGENASE"/>
    <property type="match status" value="1"/>
</dbReference>
<dbReference type="SUPFAM" id="SSF51197">
    <property type="entry name" value="Clavaminate synthase-like"/>
    <property type="match status" value="1"/>
</dbReference>
<gene>
    <name evidence="2" type="ORF">MGWOODY_XGa1778</name>
</gene>
<name>A0A160TVK2_9ZZZZ</name>
<sequence>MTILSPTQYAQYQREGVIFPLRILDAEKAGILAGHCGVLQSRMGHWVASPQISKPNLVSCAMADVIRNETLLDAVESVIGPDILCWTATLFAKPPKSGGYVGWHQDRTYWGLSPEEQVVTAWLALTDAYYDNGCMSVLRGSHLQGNRDHAIVPGTENILFSGQEVTIKPHERDQLVHVELDPGEASIHHSRALHGSNPNTSDRPRIGLSIQYISANVVQRNNGGVDSASAVRGNTAHSKFELEPSPEKDFDAQGIKNWNRFIANPSGLGATADAIQIEACDVE</sequence>
<accession>A0A160TVK2</accession>
<dbReference type="AlphaFoldDB" id="A0A160TVK2"/>
<evidence type="ECO:0000313" key="2">
    <source>
        <dbReference type="EMBL" id="CUS54788.1"/>
    </source>
</evidence>
<dbReference type="GO" id="GO:0046872">
    <property type="term" value="F:metal ion binding"/>
    <property type="evidence" value="ECO:0007669"/>
    <property type="project" value="UniProtKB-ARBA"/>
</dbReference>
<dbReference type="PANTHER" id="PTHR20883">
    <property type="entry name" value="PHYTANOYL-COA DIOXYGENASE DOMAIN CONTAINING 1"/>
    <property type="match status" value="1"/>
</dbReference>
<dbReference type="InterPro" id="IPR008775">
    <property type="entry name" value="Phytyl_CoA_dOase-like"/>
</dbReference>
<dbReference type="Pfam" id="PF05721">
    <property type="entry name" value="PhyH"/>
    <property type="match status" value="1"/>
</dbReference>
<organism evidence="2">
    <name type="scientific">hydrothermal vent metagenome</name>
    <dbReference type="NCBI Taxonomy" id="652676"/>
    <lineage>
        <taxon>unclassified sequences</taxon>
        <taxon>metagenomes</taxon>
        <taxon>ecological metagenomes</taxon>
    </lineage>
</organism>
<dbReference type="EMBL" id="CZRL01000106">
    <property type="protein sequence ID" value="CUS54788.1"/>
    <property type="molecule type" value="Genomic_DNA"/>
</dbReference>
<dbReference type="Gene3D" id="2.60.120.620">
    <property type="entry name" value="q2cbj1_9rhob like domain"/>
    <property type="match status" value="1"/>
</dbReference>
<proteinExistence type="predicted"/>
<feature type="domain" description="Fe2OG dioxygenase" evidence="1">
    <location>
        <begin position="85"/>
        <end position="214"/>
    </location>
</feature>
<dbReference type="GO" id="GO:0051213">
    <property type="term" value="F:dioxygenase activity"/>
    <property type="evidence" value="ECO:0007669"/>
    <property type="project" value="UniProtKB-KW"/>
</dbReference>
<reference evidence="2" key="1">
    <citation type="submission" date="2015-10" db="EMBL/GenBank/DDBJ databases">
        <authorList>
            <person name="Gilbert D.G."/>
        </authorList>
    </citation>
    <scope>NUCLEOTIDE SEQUENCE</scope>
</reference>
<keyword evidence="2" id="KW-0223">Dioxygenase</keyword>
<protein>
    <submittedName>
        <fullName evidence="2">Phytanoyl-CoA dioxygenase</fullName>
    </submittedName>
</protein>
<evidence type="ECO:0000259" key="1">
    <source>
        <dbReference type="PROSITE" id="PS51471"/>
    </source>
</evidence>
<dbReference type="InterPro" id="IPR005123">
    <property type="entry name" value="Oxoglu/Fe-dep_dioxygenase_dom"/>
</dbReference>
<dbReference type="PROSITE" id="PS51471">
    <property type="entry name" value="FE2OG_OXY"/>
    <property type="match status" value="1"/>
</dbReference>